<name>A0AAE1TTT5_9EUCA</name>
<organism evidence="2 3">
    <name type="scientific">Petrolisthes manimaculis</name>
    <dbReference type="NCBI Taxonomy" id="1843537"/>
    <lineage>
        <taxon>Eukaryota</taxon>
        <taxon>Metazoa</taxon>
        <taxon>Ecdysozoa</taxon>
        <taxon>Arthropoda</taxon>
        <taxon>Crustacea</taxon>
        <taxon>Multicrustacea</taxon>
        <taxon>Malacostraca</taxon>
        <taxon>Eumalacostraca</taxon>
        <taxon>Eucarida</taxon>
        <taxon>Decapoda</taxon>
        <taxon>Pleocyemata</taxon>
        <taxon>Anomura</taxon>
        <taxon>Galatheoidea</taxon>
        <taxon>Porcellanidae</taxon>
        <taxon>Petrolisthes</taxon>
    </lineage>
</organism>
<reference evidence="2" key="1">
    <citation type="submission" date="2023-11" db="EMBL/GenBank/DDBJ databases">
        <title>Genome assemblies of two species of porcelain crab, Petrolisthes cinctipes and Petrolisthes manimaculis (Anomura: Porcellanidae).</title>
        <authorList>
            <person name="Angst P."/>
        </authorList>
    </citation>
    <scope>NUCLEOTIDE SEQUENCE</scope>
    <source>
        <strain evidence="2">PB745_02</strain>
        <tissue evidence="2">Gill</tissue>
    </source>
</reference>
<evidence type="ECO:0000313" key="3">
    <source>
        <dbReference type="Proteomes" id="UP001292094"/>
    </source>
</evidence>
<evidence type="ECO:0000256" key="1">
    <source>
        <dbReference type="SAM" id="MobiDB-lite"/>
    </source>
</evidence>
<feature type="compositionally biased region" description="Basic and acidic residues" evidence="1">
    <location>
        <begin position="7"/>
        <end position="104"/>
    </location>
</feature>
<keyword evidence="3" id="KW-1185">Reference proteome</keyword>
<dbReference type="AlphaFoldDB" id="A0AAE1TTT5"/>
<protein>
    <submittedName>
        <fullName evidence="2">Uncharacterized protein</fullName>
    </submittedName>
</protein>
<accession>A0AAE1TTT5</accession>
<gene>
    <name evidence="2" type="ORF">Pmani_029499</name>
</gene>
<comment type="caution">
    <text evidence="2">The sequence shown here is derived from an EMBL/GenBank/DDBJ whole genome shotgun (WGS) entry which is preliminary data.</text>
</comment>
<evidence type="ECO:0000313" key="2">
    <source>
        <dbReference type="EMBL" id="KAK4298128.1"/>
    </source>
</evidence>
<feature type="region of interest" description="Disordered" evidence="1">
    <location>
        <begin position="1"/>
        <end position="104"/>
    </location>
</feature>
<sequence length="104" mass="11872">MIALGDKAVEAIERGEESRGGSDGKKRCERQQRREQKVERKEKLQPTKKEGRGRGVRPREIKRGRKESVSDQDGGERIDEVKNNREGNCRGELLGRSDRRRGGD</sequence>
<dbReference type="Proteomes" id="UP001292094">
    <property type="component" value="Unassembled WGS sequence"/>
</dbReference>
<dbReference type="EMBL" id="JAWZYT010003495">
    <property type="protein sequence ID" value="KAK4298128.1"/>
    <property type="molecule type" value="Genomic_DNA"/>
</dbReference>
<proteinExistence type="predicted"/>